<evidence type="ECO:0000256" key="2">
    <source>
        <dbReference type="ARBA" id="ARBA00022475"/>
    </source>
</evidence>
<dbReference type="GO" id="GO:0009247">
    <property type="term" value="P:glycolipid biosynthetic process"/>
    <property type="evidence" value="ECO:0007669"/>
    <property type="project" value="UniProtKB-ARBA"/>
</dbReference>
<keyword evidence="2" id="KW-1003">Cell membrane</keyword>
<sequence precursor="true">MSRVAYYLFVYPLSKLPLWFTYRFSDFFFLLLITVFPYRKKVIEGNISRSFPNLSIQEQKRIKRSFYRHFADMLLEGVKNLGISEKELRKRFVINNPEMMQELYNQNKSVLLVSAHYMNWEWMITGQDLFFPHKAVGIGMPLTSGYWDKKINTLRSRFGMHVIHAKNVKDAFNSYLEKGIPTATLTLSDQSPADSLKCYWMTFLHQQTGVLFGAEQLANTYNQAVVFYLPKKIKRGYYEVELQLLTAEPRSLAWGEITETHARLLEQRIMTEPGPWLWSHKRWKRSVPDNIPKLKEEQREKFNRHFRSNTNL</sequence>
<reference evidence="8" key="2">
    <citation type="submission" date="2011-02" db="EMBL/GenBank/DDBJ databases">
        <title>The complete genome of Fluviicola taffensis DSM 16823.</title>
        <authorList>
            <consortium name="US DOE Joint Genome Institute (JGI-PGF)"/>
            <person name="Lucas S."/>
            <person name="Copeland A."/>
            <person name="Lapidus A."/>
            <person name="Bruce D."/>
            <person name="Goodwin L."/>
            <person name="Pitluck S."/>
            <person name="Kyrpides N."/>
            <person name="Mavromatis K."/>
            <person name="Ivanova N."/>
            <person name="Mikhailova N."/>
            <person name="Pagani I."/>
            <person name="Chertkov O."/>
            <person name="Detter J.C."/>
            <person name="Han C."/>
            <person name="Tapia R."/>
            <person name="Land M."/>
            <person name="Hauser L."/>
            <person name="Markowitz V."/>
            <person name="Cheng J.-F."/>
            <person name="Hugenholtz P."/>
            <person name="Woyke T."/>
            <person name="Wu D."/>
            <person name="Tindall B."/>
            <person name="Pomrenke H.G."/>
            <person name="Brambilla E."/>
            <person name="Klenk H.-P."/>
            <person name="Eisen J.A."/>
        </authorList>
    </citation>
    <scope>NUCLEOTIDE SEQUENCE [LARGE SCALE GENOMIC DNA]</scope>
    <source>
        <strain evidence="8">DSM 16823 / RW262 / RW262</strain>
    </source>
</reference>
<keyword evidence="5" id="KW-0472">Membrane</keyword>
<dbReference type="PANTHER" id="PTHR30606:SF10">
    <property type="entry name" value="PHOSPHATIDYLINOSITOL MANNOSIDE ACYLTRANSFERASE"/>
    <property type="match status" value="1"/>
</dbReference>
<reference evidence="7 8" key="1">
    <citation type="journal article" date="2011" name="Stand. Genomic Sci.">
        <title>Complete genome sequence of the gliding freshwater bacterium Fluviicola taffensis type strain (RW262).</title>
        <authorList>
            <person name="Woyke T."/>
            <person name="Chertkov O."/>
            <person name="Lapidus A."/>
            <person name="Nolan M."/>
            <person name="Lucas S."/>
            <person name="Del Rio T.G."/>
            <person name="Tice H."/>
            <person name="Cheng J.F."/>
            <person name="Tapia R."/>
            <person name="Han C."/>
            <person name="Goodwin L."/>
            <person name="Pitluck S."/>
            <person name="Liolios K."/>
            <person name="Pagani I."/>
            <person name="Ivanova N."/>
            <person name="Huntemann M."/>
            <person name="Mavromatis K."/>
            <person name="Mikhailova N."/>
            <person name="Pati A."/>
            <person name="Chen A."/>
            <person name="Palaniappan K."/>
            <person name="Land M."/>
            <person name="Hauser L."/>
            <person name="Brambilla E.M."/>
            <person name="Rohde M."/>
            <person name="Mwirichia R."/>
            <person name="Sikorski J."/>
            <person name="Tindall B.J."/>
            <person name="Goker M."/>
            <person name="Bristow J."/>
            <person name="Eisen J.A."/>
            <person name="Markowitz V."/>
            <person name="Hugenholtz P."/>
            <person name="Klenk H.P."/>
            <person name="Kyrpides N.C."/>
        </authorList>
    </citation>
    <scope>NUCLEOTIDE SEQUENCE [LARGE SCALE GENOMIC DNA]</scope>
    <source>
        <strain evidence="8">DSM 16823 / RW262 / RW262</strain>
    </source>
</reference>
<gene>
    <name evidence="7" type="ordered locus">Fluta_3382</name>
</gene>
<keyword evidence="8" id="KW-1185">Reference proteome</keyword>
<dbReference type="OrthoDB" id="9801955at2"/>
<accession>F2IBM8</accession>
<dbReference type="EMBL" id="CP002542">
    <property type="protein sequence ID" value="AEA45354.1"/>
    <property type="molecule type" value="Genomic_DNA"/>
</dbReference>
<evidence type="ECO:0000256" key="5">
    <source>
        <dbReference type="ARBA" id="ARBA00023136"/>
    </source>
</evidence>
<dbReference type="InterPro" id="IPR004960">
    <property type="entry name" value="LipA_acyltrans"/>
</dbReference>
<dbReference type="GO" id="GO:0005886">
    <property type="term" value="C:plasma membrane"/>
    <property type="evidence" value="ECO:0007669"/>
    <property type="project" value="UniProtKB-SubCell"/>
</dbReference>
<organism evidence="7 8">
    <name type="scientific">Fluviicola taffensis (strain DSM 16823 / NCIMB 13979 / RW262)</name>
    <dbReference type="NCBI Taxonomy" id="755732"/>
    <lineage>
        <taxon>Bacteria</taxon>
        <taxon>Pseudomonadati</taxon>
        <taxon>Bacteroidota</taxon>
        <taxon>Flavobacteriia</taxon>
        <taxon>Flavobacteriales</taxon>
        <taxon>Crocinitomicaceae</taxon>
        <taxon>Fluviicola</taxon>
    </lineage>
</organism>
<proteinExistence type="predicted"/>
<dbReference type="PANTHER" id="PTHR30606">
    <property type="entry name" value="LIPID A BIOSYNTHESIS LAUROYL ACYLTRANSFERASE"/>
    <property type="match status" value="1"/>
</dbReference>
<dbReference type="HOGENOM" id="CLU_049421_4_1_10"/>
<keyword evidence="4 7" id="KW-0808">Transferase</keyword>
<dbReference type="STRING" id="755732.Fluta_3382"/>
<evidence type="ECO:0000256" key="3">
    <source>
        <dbReference type="ARBA" id="ARBA00022519"/>
    </source>
</evidence>
<dbReference type="RefSeq" id="WP_013688121.1">
    <property type="nucleotide sequence ID" value="NC_015321.1"/>
</dbReference>
<keyword evidence="6 7" id="KW-0012">Acyltransferase</keyword>
<dbReference type="CDD" id="cd07984">
    <property type="entry name" value="LPLAT_LABLAT-like"/>
    <property type="match status" value="1"/>
</dbReference>
<evidence type="ECO:0000313" key="8">
    <source>
        <dbReference type="Proteomes" id="UP000007463"/>
    </source>
</evidence>
<evidence type="ECO:0000256" key="6">
    <source>
        <dbReference type="ARBA" id="ARBA00023315"/>
    </source>
</evidence>
<dbReference type="Pfam" id="PF03279">
    <property type="entry name" value="Lip_A_acyltrans"/>
    <property type="match status" value="1"/>
</dbReference>
<keyword evidence="3" id="KW-0997">Cell inner membrane</keyword>
<dbReference type="AlphaFoldDB" id="F2IBM8"/>
<evidence type="ECO:0000256" key="4">
    <source>
        <dbReference type="ARBA" id="ARBA00022679"/>
    </source>
</evidence>
<name>F2IBM8_FLUTR</name>
<protein>
    <submittedName>
        <fullName evidence="7">Lipid A biosynthesis acyltransferase</fullName>
    </submittedName>
</protein>
<evidence type="ECO:0000313" key="7">
    <source>
        <dbReference type="EMBL" id="AEA45354.1"/>
    </source>
</evidence>
<dbReference type="Proteomes" id="UP000007463">
    <property type="component" value="Chromosome"/>
</dbReference>
<dbReference type="KEGG" id="fte:Fluta_3382"/>
<dbReference type="GO" id="GO:0016746">
    <property type="term" value="F:acyltransferase activity"/>
    <property type="evidence" value="ECO:0007669"/>
    <property type="project" value="UniProtKB-KW"/>
</dbReference>
<comment type="subcellular location">
    <subcellularLocation>
        <location evidence="1">Cell inner membrane</location>
    </subcellularLocation>
</comment>
<dbReference type="eggNOG" id="COG1560">
    <property type="taxonomic scope" value="Bacteria"/>
</dbReference>
<evidence type="ECO:0000256" key="1">
    <source>
        <dbReference type="ARBA" id="ARBA00004533"/>
    </source>
</evidence>